<reference evidence="2" key="1">
    <citation type="journal article" date="2015" name="Genome Announc.">
        <title>Draft Genome Sequence of Tolypothrix boutellei Strain VB521301.</title>
        <authorList>
            <person name="Chandrababunaidu M.M."/>
            <person name="Singh D."/>
            <person name="Sen D."/>
            <person name="Bhan S."/>
            <person name="Das S."/>
            <person name="Gupta A."/>
            <person name="Adhikary S.P."/>
            <person name="Tripathy S."/>
        </authorList>
    </citation>
    <scope>NUCLEOTIDE SEQUENCE</scope>
    <source>
        <strain evidence="2">VB521301</strain>
    </source>
</reference>
<gene>
    <name evidence="2" type="ORF">DA73_0244575</name>
</gene>
<dbReference type="EMBL" id="JHEG02000061">
    <property type="protein sequence ID" value="KIE06481.1"/>
    <property type="molecule type" value="Genomic_DNA"/>
</dbReference>
<accession>A0A0C1N280</accession>
<evidence type="ECO:0000313" key="2">
    <source>
        <dbReference type="EMBL" id="KIE06481.1"/>
    </source>
</evidence>
<dbReference type="AlphaFoldDB" id="A0A0C1N280"/>
<protein>
    <recommendedName>
        <fullName evidence="3">tRNA nuclease CdiA C-terminal domain-containing protein</fullName>
    </recommendedName>
</protein>
<organism evidence="2">
    <name type="scientific">Tolypothrix bouteillei VB521301</name>
    <dbReference type="NCBI Taxonomy" id="1479485"/>
    <lineage>
        <taxon>Bacteria</taxon>
        <taxon>Bacillati</taxon>
        <taxon>Cyanobacteriota</taxon>
        <taxon>Cyanophyceae</taxon>
        <taxon>Nostocales</taxon>
        <taxon>Tolypothrichaceae</taxon>
        <taxon>Tolypothrix</taxon>
    </lineage>
</organism>
<proteinExistence type="predicted"/>
<feature type="region of interest" description="Disordered" evidence="1">
    <location>
        <begin position="1"/>
        <end position="30"/>
    </location>
</feature>
<evidence type="ECO:0000256" key="1">
    <source>
        <dbReference type="SAM" id="MobiDB-lite"/>
    </source>
</evidence>
<name>A0A0C1N280_9CYAN</name>
<evidence type="ECO:0008006" key="3">
    <source>
        <dbReference type="Google" id="ProtNLM"/>
    </source>
</evidence>
<sequence>MDKKAQAGELPETVRVEGAAEVPGTRSGDYRFVKPDANRISADLIQPQVAEGSKIVQKVIDKGNQAEIVVVELGQGNSGQVGVNEAVRVAQDVFSTPDHGVNRVIFIKDGKIIVDYSR</sequence>
<comment type="caution">
    <text evidence="2">The sequence shown here is derived from an EMBL/GenBank/DDBJ whole genome shotgun (WGS) entry which is preliminary data.</text>
</comment>